<evidence type="ECO:0000259" key="3">
    <source>
        <dbReference type="PROSITE" id="PS51258"/>
    </source>
</evidence>
<feature type="region of interest" description="Disordered" evidence="1">
    <location>
        <begin position="1057"/>
        <end position="1085"/>
    </location>
</feature>
<evidence type="ECO:0000313" key="6">
    <source>
        <dbReference type="Proteomes" id="UP001182556"/>
    </source>
</evidence>
<dbReference type="PANTHER" id="PTHR47263">
    <property type="entry name" value="ADENYLATE CYCLASE ACTIVATION PROTEIN GIT1"/>
    <property type="match status" value="1"/>
</dbReference>
<dbReference type="CDD" id="cd04043">
    <property type="entry name" value="C2_Munc13_fungal"/>
    <property type="match status" value="1"/>
</dbReference>
<sequence length="1296" mass="145094">MSTDPCFEYTLRVACLQVLTEQRARQAAAAASLTASTPSIAGPSSSTSGHTSRKSINDGYSFRAFDLSSLLGRDSSKSPKYPEKLLKVLEQTFQRIAMGQDPKYSEQRFRRTIAAFWNSPWGDKAFQKQMRDSRKIEDLILPFVTSATKSLQKDPEMSEGGWKFELNTQIALFIDLLADSIYSVGPSSELVGRLENYRQRLREPAPSFAPSLSAERSSMYGSERGHGDAESFMSQRSRSEGLKGKETEEVAQLFGLTDEALQQKLKELQGVCTEQAALEDLKTCLKLLNTDNPIPYGPHDFSDPTIWTSYRASEVSTLSQMMLLMMQTNPSLVQPAERDRQSNGDLSSRVDSLRLDAPASTFTYVPPNPRATYRELLGRCLDWDLEVLSTLPEDEDVSLGVLSQEHMTLLRECAVRWRLPARFHAWTFLDAIVARLEEGNVPPACVHEATAMVAKVSAEAPVDTWAIPDRQGLEMALARRDACFLAAVDQALAYGRGGYHSPDFLEAVTDWLVLDVHDVSPPHLSRIAENIISRVRSQAFESYVSEATDQLDREGSRTKGFAMAMAGWIEKEAKKLNKKFGDPIATTIDIVPLVVTQQLSLWFRDLEDSMAQPGPGSTEDDLEEAFALYRKAQKVIQLANAFASEPLHFSIAPVFEGVVNAWLDQTATKTRQWADQALAVDNFEPTSENGPSSSVTDLFTSFRSASDFIMNLDWPDEQQLAHFATRLAKTFAISINDYCTKMEQLFANDMRQDDAVQPAQTAAKQKAWVEKAKSTLASLQGERKIQAFFNFTPSSCVKLNNIEAARQQLDRLYQEMRVDDLAAYDPVEPPPAPENQVYLFTVKIVLAEGIGMDNTSKLPDSFVILSDEHGNRYAKTRTIYDDADPRWDETVDVPVRGTAWFMATVRHRVLAGKHELLGRAYLKLDPSHYQDLISRDVLLPLDSKGHLLLRISMEGERDDIQFHFGRAFRWLKRTESDMIRMFVDKMTPVLRHTLSRAAIKSVLKPSGNALSASLDYNEALGKISAAYRSVDYNEALGKLTAAYKNAIGTPEYTIPLPPGEERAVAPASSEPTSAVVSSAPRRKPPTDAEIEAAIHPLFDYLDANNHTLASTLSRDAMQSVMAKLWKQILMTIESLIVPPLSDKPSHMRALTDGELDVALKWLKFLRDFFYVGGDESGVPLSVLQNAKFNEILSVRIYYDWRTDDLMEECIRGFQNTLKYRATKPSKSMLSQRNLGTIRARKSAKRAMPAGGGNTEMIMRILRMRQGTQEFLAQQIQTISVIKLENPKKGRSMIARR</sequence>
<dbReference type="EMBL" id="JAODAN010000002">
    <property type="protein sequence ID" value="KAK1926370.1"/>
    <property type="molecule type" value="Genomic_DNA"/>
</dbReference>
<dbReference type="Pfam" id="PF00168">
    <property type="entry name" value="C2"/>
    <property type="match status" value="1"/>
</dbReference>
<name>A0AAD9FU96_PAPLA</name>
<feature type="compositionally biased region" description="Polar residues" evidence="1">
    <location>
        <begin position="33"/>
        <end position="43"/>
    </location>
</feature>
<evidence type="ECO:0000259" key="2">
    <source>
        <dbReference type="PROSITE" id="PS50004"/>
    </source>
</evidence>
<protein>
    <submittedName>
        <fullName evidence="5">Uncharacterized protein</fullName>
    </submittedName>
</protein>
<dbReference type="InterPro" id="IPR014770">
    <property type="entry name" value="Munc13_1"/>
</dbReference>
<evidence type="ECO:0000313" key="5">
    <source>
        <dbReference type="EMBL" id="KAK1926370.1"/>
    </source>
</evidence>
<dbReference type="InterPro" id="IPR010439">
    <property type="entry name" value="MUN_dom"/>
</dbReference>
<feature type="domain" description="C2" evidence="2">
    <location>
        <begin position="825"/>
        <end position="937"/>
    </location>
</feature>
<dbReference type="SUPFAM" id="SSF49562">
    <property type="entry name" value="C2 domain (Calcium/lipid-binding domain, CaLB)"/>
    <property type="match status" value="1"/>
</dbReference>
<dbReference type="Gene3D" id="1.10.357.50">
    <property type="match status" value="1"/>
</dbReference>
<dbReference type="InterPro" id="IPR014772">
    <property type="entry name" value="Munc13_dom-2"/>
</dbReference>
<dbReference type="SMART" id="SM00239">
    <property type="entry name" value="C2"/>
    <property type="match status" value="1"/>
</dbReference>
<dbReference type="Gene3D" id="2.60.40.150">
    <property type="entry name" value="C2 domain"/>
    <property type="match status" value="1"/>
</dbReference>
<accession>A0AAD9FU96</accession>
<organism evidence="5 6">
    <name type="scientific">Papiliotrema laurentii</name>
    <name type="common">Cryptococcus laurentii</name>
    <dbReference type="NCBI Taxonomy" id="5418"/>
    <lineage>
        <taxon>Eukaryota</taxon>
        <taxon>Fungi</taxon>
        <taxon>Dikarya</taxon>
        <taxon>Basidiomycota</taxon>
        <taxon>Agaricomycotina</taxon>
        <taxon>Tremellomycetes</taxon>
        <taxon>Tremellales</taxon>
        <taxon>Rhynchogastremaceae</taxon>
        <taxon>Papiliotrema</taxon>
    </lineage>
</organism>
<dbReference type="Pfam" id="PF06292">
    <property type="entry name" value="MUN"/>
    <property type="match status" value="1"/>
</dbReference>
<feature type="domain" description="MHD2" evidence="4">
    <location>
        <begin position="1091"/>
        <end position="1209"/>
    </location>
</feature>
<dbReference type="InterPro" id="IPR052811">
    <property type="entry name" value="Glucose_resp_signaling"/>
</dbReference>
<dbReference type="PROSITE" id="PS51259">
    <property type="entry name" value="MHD2"/>
    <property type="match status" value="1"/>
</dbReference>
<dbReference type="Gene3D" id="1.20.58.1100">
    <property type="match status" value="1"/>
</dbReference>
<dbReference type="Proteomes" id="UP001182556">
    <property type="component" value="Unassembled WGS sequence"/>
</dbReference>
<evidence type="ECO:0000259" key="4">
    <source>
        <dbReference type="PROSITE" id="PS51259"/>
    </source>
</evidence>
<feature type="domain" description="MHD1" evidence="3">
    <location>
        <begin position="620"/>
        <end position="742"/>
    </location>
</feature>
<dbReference type="PANTHER" id="PTHR47263:SF1">
    <property type="entry name" value="C2 DOMAIN PROTEIN (AFU_ORTHOLOGUE AFUA_7G02350)"/>
    <property type="match status" value="1"/>
</dbReference>
<gene>
    <name evidence="5" type="ORF">DB88DRAFT_481591</name>
</gene>
<dbReference type="InterPro" id="IPR035892">
    <property type="entry name" value="C2_domain_sf"/>
</dbReference>
<dbReference type="InterPro" id="IPR000008">
    <property type="entry name" value="C2_dom"/>
</dbReference>
<reference evidence="5" key="1">
    <citation type="submission" date="2023-02" db="EMBL/GenBank/DDBJ databases">
        <title>Identification and recombinant expression of a fungal hydrolase from Papiliotrema laurentii that hydrolyzes apple cutin and clears colloidal polyester polyurethane.</title>
        <authorList>
            <consortium name="DOE Joint Genome Institute"/>
            <person name="Roman V.A."/>
            <person name="Bojanowski C."/>
            <person name="Crable B.R."/>
            <person name="Wagner D.N."/>
            <person name="Hung C.S."/>
            <person name="Nadeau L.J."/>
            <person name="Schratz L."/>
            <person name="Haridas S."/>
            <person name="Pangilinan J."/>
            <person name="Lipzen A."/>
            <person name="Na H."/>
            <person name="Yan M."/>
            <person name="Ng V."/>
            <person name="Grigoriev I.V."/>
            <person name="Spatafora J.W."/>
            <person name="Barlow D."/>
            <person name="Biffinger J."/>
            <person name="Kelley-Loughnane N."/>
            <person name="Varaljay V.A."/>
            <person name="Crookes-Goodson W.J."/>
        </authorList>
    </citation>
    <scope>NUCLEOTIDE SEQUENCE</scope>
    <source>
        <strain evidence="5">5307AH</strain>
    </source>
</reference>
<keyword evidence="6" id="KW-1185">Reference proteome</keyword>
<comment type="caution">
    <text evidence="5">The sequence shown here is derived from an EMBL/GenBank/DDBJ whole genome shotgun (WGS) entry which is preliminary data.</text>
</comment>
<dbReference type="PROSITE" id="PS50004">
    <property type="entry name" value="C2"/>
    <property type="match status" value="1"/>
</dbReference>
<proteinExistence type="predicted"/>
<dbReference type="PROSITE" id="PS51258">
    <property type="entry name" value="MHD1"/>
    <property type="match status" value="1"/>
</dbReference>
<feature type="region of interest" description="Disordered" evidence="1">
    <location>
        <begin position="31"/>
        <end position="54"/>
    </location>
</feature>
<evidence type="ECO:0000256" key="1">
    <source>
        <dbReference type="SAM" id="MobiDB-lite"/>
    </source>
</evidence>
<feature type="region of interest" description="Disordered" evidence="1">
    <location>
        <begin position="205"/>
        <end position="244"/>
    </location>
</feature>